<dbReference type="GeneID" id="63767470"/>
<keyword evidence="2" id="KW-0812">Transmembrane</keyword>
<dbReference type="EMBL" id="KV878582">
    <property type="protein sequence ID" value="OJJ64721.1"/>
    <property type="molecule type" value="Genomic_DNA"/>
</dbReference>
<evidence type="ECO:0000313" key="4">
    <source>
        <dbReference type="Proteomes" id="UP000184356"/>
    </source>
</evidence>
<evidence type="ECO:0000313" key="3">
    <source>
        <dbReference type="EMBL" id="OJJ64721.1"/>
    </source>
</evidence>
<evidence type="ECO:0000256" key="1">
    <source>
        <dbReference type="SAM" id="MobiDB-lite"/>
    </source>
</evidence>
<reference evidence="4" key="1">
    <citation type="journal article" date="2017" name="Genome Biol.">
        <title>Comparative genomics reveals high biological diversity and specific adaptations in the industrially and medically important fungal genus Aspergillus.</title>
        <authorList>
            <person name="de Vries R.P."/>
            <person name="Riley R."/>
            <person name="Wiebenga A."/>
            <person name="Aguilar-Osorio G."/>
            <person name="Amillis S."/>
            <person name="Uchima C.A."/>
            <person name="Anderluh G."/>
            <person name="Asadollahi M."/>
            <person name="Askin M."/>
            <person name="Barry K."/>
            <person name="Battaglia E."/>
            <person name="Bayram O."/>
            <person name="Benocci T."/>
            <person name="Braus-Stromeyer S.A."/>
            <person name="Caldana C."/>
            <person name="Canovas D."/>
            <person name="Cerqueira G.C."/>
            <person name="Chen F."/>
            <person name="Chen W."/>
            <person name="Choi C."/>
            <person name="Clum A."/>
            <person name="Dos Santos R.A."/>
            <person name="Damasio A.R."/>
            <person name="Diallinas G."/>
            <person name="Emri T."/>
            <person name="Fekete E."/>
            <person name="Flipphi M."/>
            <person name="Freyberg S."/>
            <person name="Gallo A."/>
            <person name="Gournas C."/>
            <person name="Habgood R."/>
            <person name="Hainaut M."/>
            <person name="Harispe M.L."/>
            <person name="Henrissat B."/>
            <person name="Hilden K.S."/>
            <person name="Hope R."/>
            <person name="Hossain A."/>
            <person name="Karabika E."/>
            <person name="Karaffa L."/>
            <person name="Karanyi Z."/>
            <person name="Krasevec N."/>
            <person name="Kuo A."/>
            <person name="Kusch H."/>
            <person name="LaButti K."/>
            <person name="Lagendijk E.L."/>
            <person name="Lapidus A."/>
            <person name="Levasseur A."/>
            <person name="Lindquist E."/>
            <person name="Lipzen A."/>
            <person name="Logrieco A.F."/>
            <person name="MacCabe A."/>
            <person name="Maekelae M.R."/>
            <person name="Malavazi I."/>
            <person name="Melin P."/>
            <person name="Meyer V."/>
            <person name="Mielnichuk N."/>
            <person name="Miskei M."/>
            <person name="Molnar A.P."/>
            <person name="Mule G."/>
            <person name="Ngan C.Y."/>
            <person name="Orejas M."/>
            <person name="Orosz E."/>
            <person name="Ouedraogo J.P."/>
            <person name="Overkamp K.M."/>
            <person name="Park H.-S."/>
            <person name="Perrone G."/>
            <person name="Piumi F."/>
            <person name="Punt P.J."/>
            <person name="Ram A.F."/>
            <person name="Ramon A."/>
            <person name="Rauscher S."/>
            <person name="Record E."/>
            <person name="Riano-Pachon D.M."/>
            <person name="Robert V."/>
            <person name="Roehrig J."/>
            <person name="Ruller R."/>
            <person name="Salamov A."/>
            <person name="Salih N.S."/>
            <person name="Samson R.A."/>
            <person name="Sandor E."/>
            <person name="Sanguinetti M."/>
            <person name="Schuetze T."/>
            <person name="Sepcic K."/>
            <person name="Shelest E."/>
            <person name="Sherlock G."/>
            <person name="Sophianopoulou V."/>
            <person name="Squina F.M."/>
            <person name="Sun H."/>
            <person name="Susca A."/>
            <person name="Todd R.B."/>
            <person name="Tsang A."/>
            <person name="Unkles S.E."/>
            <person name="van de Wiele N."/>
            <person name="van Rossen-Uffink D."/>
            <person name="Oliveira J.V."/>
            <person name="Vesth T.C."/>
            <person name="Visser J."/>
            <person name="Yu J.-H."/>
            <person name="Zhou M."/>
            <person name="Andersen M.R."/>
            <person name="Archer D.B."/>
            <person name="Baker S.E."/>
            <person name="Benoit I."/>
            <person name="Brakhage A.A."/>
            <person name="Braus G.H."/>
            <person name="Fischer R."/>
            <person name="Frisvad J.C."/>
            <person name="Goldman G.H."/>
            <person name="Houbraken J."/>
            <person name="Oakley B."/>
            <person name="Pocsi I."/>
            <person name="Scazzocchio C."/>
            <person name="Seiboth B."/>
            <person name="vanKuyk P.A."/>
            <person name="Wortman J."/>
            <person name="Dyer P.S."/>
            <person name="Grigoriev I.V."/>
        </authorList>
    </citation>
    <scope>NUCLEOTIDE SEQUENCE [LARGE SCALE GENOMIC DNA]</scope>
    <source>
        <strain evidence="4">CBS 593.65</strain>
    </source>
</reference>
<protein>
    <submittedName>
        <fullName evidence="3">Uncharacterized protein</fullName>
    </submittedName>
</protein>
<keyword evidence="2" id="KW-0472">Membrane</keyword>
<organism evidence="3 4">
    <name type="scientific">Aspergillus sydowii CBS 593.65</name>
    <dbReference type="NCBI Taxonomy" id="1036612"/>
    <lineage>
        <taxon>Eukaryota</taxon>
        <taxon>Fungi</taxon>
        <taxon>Dikarya</taxon>
        <taxon>Ascomycota</taxon>
        <taxon>Pezizomycotina</taxon>
        <taxon>Eurotiomycetes</taxon>
        <taxon>Eurotiomycetidae</taxon>
        <taxon>Eurotiales</taxon>
        <taxon>Aspergillaceae</taxon>
        <taxon>Aspergillus</taxon>
        <taxon>Aspergillus subgen. Nidulantes</taxon>
    </lineage>
</organism>
<accession>A0A1L9TZ69</accession>
<feature type="transmembrane region" description="Helical" evidence="2">
    <location>
        <begin position="14"/>
        <end position="33"/>
    </location>
</feature>
<keyword evidence="4" id="KW-1185">Reference proteome</keyword>
<proteinExistence type="predicted"/>
<dbReference type="RefSeq" id="XP_040708527.1">
    <property type="nucleotide sequence ID" value="XM_040851397.1"/>
</dbReference>
<feature type="region of interest" description="Disordered" evidence="1">
    <location>
        <begin position="81"/>
        <end position="105"/>
    </location>
</feature>
<dbReference type="AlphaFoldDB" id="A0A1L9TZ69"/>
<keyword evidence="2" id="KW-1133">Transmembrane helix</keyword>
<gene>
    <name evidence="3" type="ORF">ASPSYDRAFT_84718</name>
</gene>
<evidence type="ECO:0000256" key="2">
    <source>
        <dbReference type="SAM" id="Phobius"/>
    </source>
</evidence>
<dbReference type="Proteomes" id="UP000184356">
    <property type="component" value="Unassembled WGS sequence"/>
</dbReference>
<sequence length="105" mass="11411">MDALEISWICQPKVLAPAYTALAVAGIILGVVLQRLISDLTRDPMHIRITTDLGNMTIAGHPSAISRYLVLRNEPPSIGLTLPPRAYPHDNADTPESITARGEKE</sequence>
<dbReference type="VEuPathDB" id="FungiDB:ASPSYDRAFT_84718"/>
<name>A0A1L9TZ69_9EURO</name>